<dbReference type="EMBL" id="REGN01001949">
    <property type="protein sequence ID" value="RNA31399.1"/>
    <property type="molecule type" value="Genomic_DNA"/>
</dbReference>
<organism evidence="2 3">
    <name type="scientific">Brachionus plicatilis</name>
    <name type="common">Marine rotifer</name>
    <name type="synonym">Brachionus muelleri</name>
    <dbReference type="NCBI Taxonomy" id="10195"/>
    <lineage>
        <taxon>Eukaryota</taxon>
        <taxon>Metazoa</taxon>
        <taxon>Spiralia</taxon>
        <taxon>Gnathifera</taxon>
        <taxon>Rotifera</taxon>
        <taxon>Eurotatoria</taxon>
        <taxon>Monogononta</taxon>
        <taxon>Pseudotrocha</taxon>
        <taxon>Ploima</taxon>
        <taxon>Brachionidae</taxon>
        <taxon>Brachionus</taxon>
    </lineage>
</organism>
<reference evidence="2 3" key="1">
    <citation type="journal article" date="2018" name="Sci. Rep.">
        <title>Genomic signatures of local adaptation to the degree of environmental predictability in rotifers.</title>
        <authorList>
            <person name="Franch-Gras L."/>
            <person name="Hahn C."/>
            <person name="Garcia-Roger E.M."/>
            <person name="Carmona M.J."/>
            <person name="Serra M."/>
            <person name="Gomez A."/>
        </authorList>
    </citation>
    <scope>NUCLEOTIDE SEQUENCE [LARGE SCALE GENOMIC DNA]</scope>
    <source>
        <strain evidence="2">HYR1</strain>
    </source>
</reference>
<protein>
    <submittedName>
        <fullName evidence="2">Uncharacterized protein</fullName>
    </submittedName>
</protein>
<comment type="caution">
    <text evidence="2">The sequence shown here is derived from an EMBL/GenBank/DDBJ whole genome shotgun (WGS) entry which is preliminary data.</text>
</comment>
<proteinExistence type="predicted"/>
<accession>A0A3M7S6V6</accession>
<sequence length="63" mass="7213">MSSQFFFISFLIIIKDICSKLTSIFLHVKIWGMNGLLSFKSDKSECGLKILLLLCNLDLTRDL</sequence>
<evidence type="ECO:0000256" key="1">
    <source>
        <dbReference type="SAM" id="SignalP"/>
    </source>
</evidence>
<dbReference type="Proteomes" id="UP000276133">
    <property type="component" value="Unassembled WGS sequence"/>
</dbReference>
<dbReference type="AlphaFoldDB" id="A0A3M7S6V6"/>
<keyword evidence="1" id="KW-0732">Signal</keyword>
<keyword evidence="3" id="KW-1185">Reference proteome</keyword>
<name>A0A3M7S6V6_BRAPC</name>
<evidence type="ECO:0000313" key="3">
    <source>
        <dbReference type="Proteomes" id="UP000276133"/>
    </source>
</evidence>
<feature type="signal peptide" evidence="1">
    <location>
        <begin position="1"/>
        <end position="19"/>
    </location>
</feature>
<feature type="chain" id="PRO_5018065414" evidence="1">
    <location>
        <begin position="20"/>
        <end position="63"/>
    </location>
</feature>
<gene>
    <name evidence="2" type="ORF">BpHYR1_007165</name>
</gene>
<evidence type="ECO:0000313" key="2">
    <source>
        <dbReference type="EMBL" id="RNA31399.1"/>
    </source>
</evidence>